<dbReference type="EMBL" id="JASXSZ010000004">
    <property type="protein sequence ID" value="MDL9980304.1"/>
    <property type="molecule type" value="Genomic_DNA"/>
</dbReference>
<dbReference type="Gene3D" id="3.40.50.720">
    <property type="entry name" value="NAD(P)-binding Rossmann-like Domain"/>
    <property type="match status" value="1"/>
</dbReference>
<accession>A0ABT7N0R5</accession>
<evidence type="ECO:0000313" key="3">
    <source>
        <dbReference type="Proteomes" id="UP001235064"/>
    </source>
</evidence>
<comment type="caution">
    <text evidence="2">The sequence shown here is derived from an EMBL/GenBank/DDBJ whole genome shotgun (WGS) entry which is preliminary data.</text>
</comment>
<reference evidence="2 3" key="1">
    <citation type="submission" date="2023-06" db="EMBL/GenBank/DDBJ databases">
        <title>Microbacterium sp. nov., isolated from a waste landfill.</title>
        <authorList>
            <person name="Wen W."/>
        </authorList>
    </citation>
    <scope>NUCLEOTIDE SEQUENCE [LARGE SCALE GENOMIC DNA]</scope>
    <source>
        <strain evidence="2 3">ASV49</strain>
    </source>
</reference>
<dbReference type="InterPro" id="IPR001509">
    <property type="entry name" value="Epimerase_deHydtase"/>
</dbReference>
<dbReference type="Pfam" id="PF01370">
    <property type="entry name" value="Epimerase"/>
    <property type="match status" value="1"/>
</dbReference>
<evidence type="ECO:0000313" key="2">
    <source>
        <dbReference type="EMBL" id="MDL9980304.1"/>
    </source>
</evidence>
<protein>
    <recommendedName>
        <fullName evidence="1">NAD-dependent epimerase/dehydratase domain-containing protein</fullName>
    </recommendedName>
</protein>
<evidence type="ECO:0000259" key="1">
    <source>
        <dbReference type="Pfam" id="PF01370"/>
    </source>
</evidence>
<keyword evidence="3" id="KW-1185">Reference proteome</keyword>
<name>A0ABT7N0R5_9MICO</name>
<sequence>MASALIGYSGFVGSNLRRSHTFDYEFNSANIAEAHGRTFDLVVFSAARAEKWRINQDPEADAAHIAELEHHLSLIEADRVILISTVDVYGTPRDVDESTHIEVQGLHPYGAHRLELEDFVRRQFPTTHVVRLPGLFGPGLKKNVIYDLLHDNALERIHADGSFQYYGLPRLWGDLCRIVDAGLPLVNITSEPIRTGDLAEQALGIPFDNRPTDIVAAEYDVRSIHSQLWGRDDGYLYSQADVVSDVQAFVRGGGK</sequence>
<proteinExistence type="predicted"/>
<feature type="domain" description="NAD-dependent epimerase/dehydratase" evidence="1">
    <location>
        <begin position="29"/>
        <end position="167"/>
    </location>
</feature>
<organism evidence="2 3">
    <name type="scientific">Microbacterium candidum</name>
    <dbReference type="NCBI Taxonomy" id="3041922"/>
    <lineage>
        <taxon>Bacteria</taxon>
        <taxon>Bacillati</taxon>
        <taxon>Actinomycetota</taxon>
        <taxon>Actinomycetes</taxon>
        <taxon>Micrococcales</taxon>
        <taxon>Microbacteriaceae</taxon>
        <taxon>Microbacterium</taxon>
    </lineage>
</organism>
<dbReference type="InterPro" id="IPR036291">
    <property type="entry name" value="NAD(P)-bd_dom_sf"/>
</dbReference>
<dbReference type="SUPFAM" id="SSF51735">
    <property type="entry name" value="NAD(P)-binding Rossmann-fold domains"/>
    <property type="match status" value="1"/>
</dbReference>
<gene>
    <name evidence="2" type="ORF">QSV35_13255</name>
</gene>
<dbReference type="RefSeq" id="WP_286289260.1">
    <property type="nucleotide sequence ID" value="NZ_JASXSZ010000004.1"/>
</dbReference>
<dbReference type="Proteomes" id="UP001235064">
    <property type="component" value="Unassembled WGS sequence"/>
</dbReference>